<evidence type="ECO:0000256" key="1">
    <source>
        <dbReference type="ARBA" id="ARBA00022837"/>
    </source>
</evidence>
<dbReference type="InterPro" id="IPR010566">
    <property type="entry name" value="Haemolys_ca-bd"/>
</dbReference>
<dbReference type="Gene3D" id="2.150.10.10">
    <property type="entry name" value="Serralysin-like metalloprotease, C-terminal"/>
    <property type="match status" value="5"/>
</dbReference>
<evidence type="ECO:0000313" key="5">
    <source>
        <dbReference type="Proteomes" id="UP000235777"/>
    </source>
</evidence>
<feature type="domain" description="Haemolysin-type calcium binding-related" evidence="3">
    <location>
        <begin position="1637"/>
        <end position="1675"/>
    </location>
</feature>
<dbReference type="InterPro" id="IPR001343">
    <property type="entry name" value="Hemolysn_Ca-bd"/>
</dbReference>
<keyword evidence="1" id="KW-0106">Calcium</keyword>
<dbReference type="Proteomes" id="UP000235777">
    <property type="component" value="Unassembled WGS sequence"/>
</dbReference>
<protein>
    <submittedName>
        <fullName evidence="4">Hemolysin</fullName>
    </submittedName>
</protein>
<feature type="region of interest" description="Disordered" evidence="2">
    <location>
        <begin position="793"/>
        <end position="815"/>
    </location>
</feature>
<feature type="domain" description="Haemolysin-type calcium binding-related" evidence="3">
    <location>
        <begin position="1514"/>
        <end position="1548"/>
    </location>
</feature>
<comment type="caution">
    <text evidence="4">The sequence shown here is derived from an EMBL/GenBank/DDBJ whole genome shotgun (WGS) entry which is preliminary data.</text>
</comment>
<dbReference type="EMBL" id="PNYC01000037">
    <property type="protein sequence ID" value="PMS29868.1"/>
    <property type="molecule type" value="Genomic_DNA"/>
</dbReference>
<dbReference type="PRINTS" id="PR00313">
    <property type="entry name" value="CABNDNGRPT"/>
</dbReference>
<accession>A0A2N7WKB1</accession>
<gene>
    <name evidence="4" type="ORF">C0Z20_30535</name>
</gene>
<evidence type="ECO:0000259" key="3">
    <source>
        <dbReference type="Pfam" id="PF06594"/>
    </source>
</evidence>
<keyword evidence="5" id="KW-1185">Reference proteome</keyword>
<feature type="domain" description="Haemolysin-type calcium binding-related" evidence="3">
    <location>
        <begin position="618"/>
        <end position="654"/>
    </location>
</feature>
<feature type="domain" description="Haemolysin-type calcium binding-related" evidence="3">
    <location>
        <begin position="487"/>
        <end position="527"/>
    </location>
</feature>
<evidence type="ECO:0000256" key="2">
    <source>
        <dbReference type="SAM" id="MobiDB-lite"/>
    </source>
</evidence>
<feature type="domain" description="Haemolysin-type calcium binding-related" evidence="3">
    <location>
        <begin position="229"/>
        <end position="270"/>
    </location>
</feature>
<name>A0A2N7WKB1_9BURK</name>
<dbReference type="InterPro" id="IPR011049">
    <property type="entry name" value="Serralysin-like_metalloprot_C"/>
</dbReference>
<dbReference type="Pfam" id="PF00353">
    <property type="entry name" value="HemolysinCabind"/>
    <property type="match status" value="6"/>
</dbReference>
<dbReference type="GO" id="GO:0005509">
    <property type="term" value="F:calcium ion binding"/>
    <property type="evidence" value="ECO:0007669"/>
    <property type="project" value="InterPro"/>
</dbReference>
<dbReference type="RefSeq" id="WP_018443841.1">
    <property type="nucleotide sequence ID" value="NZ_KB890218.1"/>
</dbReference>
<evidence type="ECO:0000313" key="4">
    <source>
        <dbReference type="EMBL" id="PMS29868.1"/>
    </source>
</evidence>
<feature type="domain" description="Haemolysin-type calcium binding-related" evidence="3">
    <location>
        <begin position="743"/>
        <end position="781"/>
    </location>
</feature>
<sequence length="1847" mass="191620">MDAQELGVLEKFTGENFVSSFTGGPDPSNWHQAQVLQDAFNQLMNAVEVRLVAQGPLASYLSGVGFNYDTDSLVGSVDLTALAEALINATPAGQLAAEGYWSSVAPMVGNLCSELGLGASAYQTAFQGPFSSLNLPFSLDEIVQGNVFLGNGTNTVAVAHTAGVPHYFDGGPGVRYEGSSGSGDVFVFNQGYGQLEINEFDWNASNNVLRLGAGITPDAVKVTLDDNQDILLTIGSNGDQIKLDSEGTGDLRWGVEQVQFADGAAWTQSQLIASARNIQGTAASETLYGTNGADTFDGKGSTPYSGSDVEIGNGGNDTFIFNEGYGKLTINEYDYGASPENVLQLGAGITPDQVVVSVDRSQNIVLTIGTNGDQVMLNREATGDAREGVQQIQFADGTIWTQSQLLGMLATIDGTPQDDTLYGTGGANVFDGKGGYDVEVGNGGNDTYVFNSGYGTLVIKDSGSGVLDLGTGITPSEVKISTDYSGDIVLTIGTEGDQVMLSGMTRGASSSIQQVLFADGTSWTAAQILAWSSDIQGTTGNDDLYGTSGDDVFDGKGGNDYESGRGGNDTFIFNQGYGHLEISEVNGSAGFDSVLELGSGITPSAVTIAYGPNQSLVLTDGNDQITLDGMANGSGRDGVQTVQFADGTVWTASQMLASIGEIRGTAGDDQLFGTSGANLFDGGGGNDYEDGDGGNDTFIFNRGYGTLEIVEQGAATTTGTLLLGPGILPSSVTVSLAGDSVLLTIGSNGDQVKLDYMTDRGSNFGVRDVQFADGTVWTASQILASLSDVSGTAKDDSIGGTSDPSVIDGKGGNDVAGGQGNNDTFVFKAGYGHLTVYEPQAANGVTNVLLFGPDIDESFVTVKENMQDAVVLTDGIAGDEVTLVNQAYEFQGLQYGGVQEVQFADGTMWTAQQLLQRATQGTPGDDVLIGGWQASLLDGKGGNDYEAGGGDGDTFVFNAGYGHLQINEYQWGTANNVLQLGQGISESSISASVTRGDAIVLSDGTPGDQIVLDGEFDDARYGGTSRGIQEVQFADGTTWSVQQLVQLAQTRTGTPGDDYLVGTTTASVFDGKGGNDFETGGGKGDTFVFNAGYGHLEIYEYPYQPTNVLQLGPGISASSVEVSATEDYGVILTDGMAGDEIELDGELGGEGVEQVQFSDGTVWTRQQLLQMAETTTGTPGDDVLLGTTDASLFDGKGGNDYEEGDGNGHLDTFVFNAGYGHLEIDESNYTVATSVLELGPGISESSLQVTTDKSEDIVLTSGTDQIVIDWMADGWGDYGVGQVTFADGTVWTASQIIAMASNVQGTAGNDTLYGTSISSTFDGKGGNDVEIGNGNDDTFIFDPGYGHLEIEEGMANYDSTNVLQFGAGIRAAMVTASLGSNGSIVLTSGTDQVVLDGMTTQSCGIQLVQFADGTQWTPSQILAMASIIRGTAGNDTLSGTAGGDWFDGRGGNDLEVGGGGADTFVFNQGYGHLEIDEQDYSHGIVGKVLKLGPGIAPSSVTVTSDQYQDVVLTSGSDQIQLDGMADNSGLRGVQQVQFADGTLWTAAQMIAWARDVQGTPGNETLYGTNGADIFDGQGGNDIEIGNGGADTFVFNQGYGQLEIDEANYYPGTNSVLRLGAGIDESEVSVAGTSSRGLVLTDGIAGDQITLDNALYGSDYGVQQVQFADGTTWSAQQLEQMATTGNAGGGTLYGTPGADVFDSRGGNATEVGNGGSDTYLLQPGYGPITIVNGISSNNVSEGVLSIAGVNPDNVWLAQVGNNLQVEVMGSTTEATIQNWFNNSYSKLGELTVSGGTAGNMTLDARIDQLVQAMATFSSNNPGFDPTSSANPVINDPTLLTAVNSAWHQ</sequence>
<dbReference type="SUPFAM" id="SSF51120">
    <property type="entry name" value="beta-Roll"/>
    <property type="match status" value="9"/>
</dbReference>
<feature type="domain" description="Haemolysin-type calcium binding-related" evidence="3">
    <location>
        <begin position="1000"/>
        <end position="1042"/>
    </location>
</feature>
<reference evidence="4 5" key="1">
    <citation type="submission" date="2018-01" db="EMBL/GenBank/DDBJ databases">
        <title>Whole genome analyses suggest that Burkholderia sensu lato contains two further novel genera in the rhizoxinica-symbiotica group Mycetohabitans gen. nov., and Trinickia gen. nov.: implications for the evolution of diazotrophy and nodulation in the Burkholderiaceae.</title>
        <authorList>
            <person name="Estrada-de los Santos P."/>
            <person name="Palmer M."/>
            <person name="Chavez-Ramirez B."/>
            <person name="Beukes C."/>
            <person name="Steenkamp E.T."/>
            <person name="Hirsch A.M."/>
            <person name="Manyaka P."/>
            <person name="Maluk M."/>
            <person name="Lafos M."/>
            <person name="Crook M."/>
            <person name="Gross E."/>
            <person name="Simon M.F."/>
            <person name="Bueno dos Reis Junior F."/>
            <person name="Poole P.S."/>
            <person name="Venter S.N."/>
            <person name="James E.K."/>
        </authorList>
    </citation>
    <scope>NUCLEOTIDE SEQUENCE [LARGE SCALE GENOMIC DNA]</scope>
    <source>
        <strain evidence="4 5">JPY 581</strain>
    </source>
</reference>
<proteinExistence type="predicted"/>
<dbReference type="Pfam" id="PF06594">
    <property type="entry name" value="HCBP_related"/>
    <property type="match status" value="9"/>
</dbReference>
<dbReference type="OrthoDB" id="9047490at2"/>
<feature type="domain" description="Haemolysin-type calcium binding-related" evidence="3">
    <location>
        <begin position="1260"/>
        <end position="1295"/>
    </location>
</feature>
<feature type="domain" description="Haemolysin-type calcium binding-related" evidence="3">
    <location>
        <begin position="363"/>
        <end position="404"/>
    </location>
</feature>
<dbReference type="STRING" id="863227.GCA_000373005_05234"/>
<organism evidence="4 5">
    <name type="scientific">Trinickia symbiotica</name>
    <dbReference type="NCBI Taxonomy" id="863227"/>
    <lineage>
        <taxon>Bacteria</taxon>
        <taxon>Pseudomonadati</taxon>
        <taxon>Pseudomonadota</taxon>
        <taxon>Betaproteobacteria</taxon>
        <taxon>Burkholderiales</taxon>
        <taxon>Burkholderiaceae</taxon>
        <taxon>Trinickia</taxon>
    </lineage>
</organism>